<name>A0ACC1MJB3_9HYPO</name>
<dbReference type="Proteomes" id="UP001143910">
    <property type="component" value="Unassembled WGS sequence"/>
</dbReference>
<accession>A0ACC1MJB3</accession>
<organism evidence="1 2">
    <name type="scientific">Zarea fungicola</name>
    <dbReference type="NCBI Taxonomy" id="93591"/>
    <lineage>
        <taxon>Eukaryota</taxon>
        <taxon>Fungi</taxon>
        <taxon>Dikarya</taxon>
        <taxon>Ascomycota</taxon>
        <taxon>Pezizomycotina</taxon>
        <taxon>Sordariomycetes</taxon>
        <taxon>Hypocreomycetidae</taxon>
        <taxon>Hypocreales</taxon>
        <taxon>Cordycipitaceae</taxon>
        <taxon>Zarea</taxon>
    </lineage>
</organism>
<comment type="caution">
    <text evidence="1">The sequence shown here is derived from an EMBL/GenBank/DDBJ whole genome shotgun (WGS) entry which is preliminary data.</text>
</comment>
<evidence type="ECO:0000313" key="1">
    <source>
        <dbReference type="EMBL" id="KAJ2966354.1"/>
    </source>
</evidence>
<sequence>MLHDRMQTSEERDIKFESLPLSGVQVESTEIDGSSIILTDDETEPDAVTATVIPETRTIRSPVLPSRGASVRAVQDYIRSTLVVHHDAEFEVANQMAIRWHLGRGHLLRQLPAEKFTEFFGTTWGPHLCWDVQEDLRMEQELNDQRLIQEWQQTKEFLIWRSKQ</sequence>
<keyword evidence="2" id="KW-1185">Reference proteome</keyword>
<proteinExistence type="predicted"/>
<dbReference type="EMBL" id="JANJQO010002655">
    <property type="protein sequence ID" value="KAJ2966354.1"/>
    <property type="molecule type" value="Genomic_DNA"/>
</dbReference>
<reference evidence="1" key="1">
    <citation type="submission" date="2022-08" db="EMBL/GenBank/DDBJ databases">
        <title>Genome Sequence of Lecanicillium fungicola.</title>
        <authorList>
            <person name="Buettner E."/>
        </authorList>
    </citation>
    <scope>NUCLEOTIDE SEQUENCE</scope>
    <source>
        <strain evidence="1">Babe33</strain>
    </source>
</reference>
<evidence type="ECO:0000313" key="2">
    <source>
        <dbReference type="Proteomes" id="UP001143910"/>
    </source>
</evidence>
<protein>
    <submittedName>
        <fullName evidence="1">Uncharacterized protein</fullName>
    </submittedName>
</protein>
<gene>
    <name evidence="1" type="ORF">NQ176_g10190</name>
</gene>